<dbReference type="AlphaFoldDB" id="A0A9X3EEE0"/>
<keyword evidence="6 7" id="KW-0472">Membrane</keyword>
<feature type="transmembrane region" description="Helical" evidence="7">
    <location>
        <begin position="56"/>
        <end position="73"/>
    </location>
</feature>
<keyword evidence="10" id="KW-1185">Reference proteome</keyword>
<evidence type="ECO:0000259" key="8">
    <source>
        <dbReference type="Pfam" id="PF04290"/>
    </source>
</evidence>
<comment type="function">
    <text evidence="7">Part of the tripartite ATP-independent periplasmic (TRAP) transport system.</text>
</comment>
<accession>A0A9X3EEE0</accession>
<evidence type="ECO:0000256" key="7">
    <source>
        <dbReference type="RuleBase" id="RU369079"/>
    </source>
</evidence>
<evidence type="ECO:0000313" key="10">
    <source>
        <dbReference type="Proteomes" id="UP001150830"/>
    </source>
</evidence>
<dbReference type="GO" id="GO:0022857">
    <property type="term" value="F:transmembrane transporter activity"/>
    <property type="evidence" value="ECO:0007669"/>
    <property type="project" value="UniProtKB-UniRule"/>
</dbReference>
<feature type="transmembrane region" description="Helical" evidence="7">
    <location>
        <begin position="137"/>
        <end position="158"/>
    </location>
</feature>
<comment type="similarity">
    <text evidence="7">Belongs to the TRAP transporter small permease family.</text>
</comment>
<evidence type="ECO:0000256" key="6">
    <source>
        <dbReference type="ARBA" id="ARBA00023136"/>
    </source>
</evidence>
<keyword evidence="7" id="KW-0997">Cell inner membrane</keyword>
<keyword evidence="4 7" id="KW-0812">Transmembrane</keyword>
<organism evidence="9 10">
    <name type="scientific">Parathalassolituus penaei</name>
    <dbReference type="NCBI Taxonomy" id="2997323"/>
    <lineage>
        <taxon>Bacteria</taxon>
        <taxon>Pseudomonadati</taxon>
        <taxon>Pseudomonadota</taxon>
        <taxon>Gammaproteobacteria</taxon>
        <taxon>Oceanospirillales</taxon>
        <taxon>Oceanospirillaceae</taxon>
        <taxon>Parathalassolituus</taxon>
    </lineage>
</organism>
<evidence type="ECO:0000256" key="4">
    <source>
        <dbReference type="ARBA" id="ARBA00022692"/>
    </source>
</evidence>
<sequence length="172" mass="19289">MNIAEIPGYISLLMYRLAALILVVIMLIICADVTLRWLFGISDGAIDMTFSGGIEMVRFGLMFAMLLAFPHAVDKGQIIVDIFTAAMNSRYRDILDGIYLVLFGGLAALLCWRFTDAAEMARLNAEKTQDLQWPLEWLYGPAALILVMVALQAVLAGIRLLRHREHHQEVHV</sequence>
<reference evidence="9" key="1">
    <citation type="submission" date="2022-11" db="EMBL/GenBank/DDBJ databases">
        <title>Parathalassolutuus dongxingensis gen. nov., sp. nov., a novel member of family Oceanospirillaceae isolated from a coastal shrimp pond in Guangxi, China.</title>
        <authorList>
            <person name="Chen H."/>
        </authorList>
    </citation>
    <scope>NUCLEOTIDE SEQUENCE</scope>
    <source>
        <strain evidence="9">G-43</strain>
    </source>
</reference>
<evidence type="ECO:0000256" key="2">
    <source>
        <dbReference type="ARBA" id="ARBA00022448"/>
    </source>
</evidence>
<evidence type="ECO:0000256" key="5">
    <source>
        <dbReference type="ARBA" id="ARBA00022989"/>
    </source>
</evidence>
<comment type="subcellular location">
    <subcellularLocation>
        <location evidence="7">Cell inner membrane</location>
        <topology evidence="7">Multi-pass membrane protein</topology>
    </subcellularLocation>
    <subcellularLocation>
        <location evidence="1">Cell membrane</location>
        <topology evidence="1">Multi-pass membrane protein</topology>
    </subcellularLocation>
</comment>
<evidence type="ECO:0000313" key="9">
    <source>
        <dbReference type="EMBL" id="MCY0965655.1"/>
    </source>
</evidence>
<evidence type="ECO:0000256" key="3">
    <source>
        <dbReference type="ARBA" id="ARBA00022475"/>
    </source>
</evidence>
<dbReference type="RefSeq" id="WP_283173869.1">
    <property type="nucleotide sequence ID" value="NZ_JAPNOA010000028.1"/>
</dbReference>
<dbReference type="Proteomes" id="UP001150830">
    <property type="component" value="Unassembled WGS sequence"/>
</dbReference>
<gene>
    <name evidence="9" type="ORF">OUO13_10685</name>
</gene>
<dbReference type="InterPro" id="IPR055348">
    <property type="entry name" value="DctQ"/>
</dbReference>
<comment type="subunit">
    <text evidence="7">The complex comprises the extracytoplasmic solute receptor protein and the two transmembrane proteins.</text>
</comment>
<dbReference type="Pfam" id="PF04290">
    <property type="entry name" value="DctQ"/>
    <property type="match status" value="1"/>
</dbReference>
<keyword evidence="3" id="KW-1003">Cell membrane</keyword>
<feature type="transmembrane region" description="Helical" evidence="7">
    <location>
        <begin position="12"/>
        <end position="36"/>
    </location>
</feature>
<proteinExistence type="inferred from homology"/>
<evidence type="ECO:0000256" key="1">
    <source>
        <dbReference type="ARBA" id="ARBA00004651"/>
    </source>
</evidence>
<protein>
    <recommendedName>
        <fullName evidence="7">TRAP transporter small permease protein</fullName>
    </recommendedName>
</protein>
<name>A0A9X3EEE0_9GAMM</name>
<keyword evidence="5 7" id="KW-1133">Transmembrane helix</keyword>
<dbReference type="EMBL" id="JAPNOA010000028">
    <property type="protein sequence ID" value="MCY0965655.1"/>
    <property type="molecule type" value="Genomic_DNA"/>
</dbReference>
<comment type="caution">
    <text evidence="9">The sequence shown here is derived from an EMBL/GenBank/DDBJ whole genome shotgun (WGS) entry which is preliminary data.</text>
</comment>
<feature type="transmembrane region" description="Helical" evidence="7">
    <location>
        <begin position="94"/>
        <end position="115"/>
    </location>
</feature>
<keyword evidence="2 7" id="KW-0813">Transport</keyword>
<dbReference type="GO" id="GO:0005886">
    <property type="term" value="C:plasma membrane"/>
    <property type="evidence" value="ECO:0007669"/>
    <property type="project" value="UniProtKB-SubCell"/>
</dbReference>
<feature type="domain" description="Tripartite ATP-independent periplasmic transporters DctQ component" evidence="8">
    <location>
        <begin position="25"/>
        <end position="162"/>
    </location>
</feature>